<dbReference type="AlphaFoldDB" id="X0T0J7"/>
<feature type="non-terminal residue" evidence="3">
    <location>
        <position position="1"/>
    </location>
</feature>
<sequence>ARIRALQDLDLTVVDPSQEDIPQQLAECFGIPQADKVLIAVGMRAVAEQALGWTAPGGIVLLFGGLPKEEHLTIDPFAVHYEEVSIVGSFGYRLDHFQTAISWLSKHSAEVALLVTHTVPFEQIEA</sequence>
<evidence type="ECO:0000259" key="2">
    <source>
        <dbReference type="Pfam" id="PF00107"/>
    </source>
</evidence>
<evidence type="ECO:0000256" key="1">
    <source>
        <dbReference type="ARBA" id="ARBA00023002"/>
    </source>
</evidence>
<name>X0T0J7_9ZZZZ</name>
<dbReference type="PANTHER" id="PTHR43401:SF2">
    <property type="entry name" value="L-THREONINE 3-DEHYDROGENASE"/>
    <property type="match status" value="1"/>
</dbReference>
<dbReference type="InterPro" id="IPR050129">
    <property type="entry name" value="Zn_alcohol_dh"/>
</dbReference>
<dbReference type="SUPFAM" id="SSF51735">
    <property type="entry name" value="NAD(P)-binding Rossmann-fold domains"/>
    <property type="match status" value="1"/>
</dbReference>
<dbReference type="PANTHER" id="PTHR43401">
    <property type="entry name" value="L-THREONINE 3-DEHYDROGENASE"/>
    <property type="match status" value="1"/>
</dbReference>
<feature type="non-terminal residue" evidence="3">
    <location>
        <position position="126"/>
    </location>
</feature>
<dbReference type="InterPro" id="IPR036291">
    <property type="entry name" value="NAD(P)-bd_dom_sf"/>
</dbReference>
<dbReference type="InterPro" id="IPR013149">
    <property type="entry name" value="ADH-like_C"/>
</dbReference>
<dbReference type="EMBL" id="BARS01013757">
    <property type="protein sequence ID" value="GAF86948.1"/>
    <property type="molecule type" value="Genomic_DNA"/>
</dbReference>
<gene>
    <name evidence="3" type="ORF">S01H1_23674</name>
</gene>
<accession>X0T0J7</accession>
<organism evidence="3">
    <name type="scientific">marine sediment metagenome</name>
    <dbReference type="NCBI Taxonomy" id="412755"/>
    <lineage>
        <taxon>unclassified sequences</taxon>
        <taxon>metagenomes</taxon>
        <taxon>ecological metagenomes</taxon>
    </lineage>
</organism>
<dbReference type="Gene3D" id="3.40.50.720">
    <property type="entry name" value="NAD(P)-binding Rossmann-like Domain"/>
    <property type="match status" value="1"/>
</dbReference>
<dbReference type="Pfam" id="PF00107">
    <property type="entry name" value="ADH_zinc_N"/>
    <property type="match status" value="1"/>
</dbReference>
<keyword evidence="1" id="KW-0560">Oxidoreductase</keyword>
<reference evidence="3" key="1">
    <citation type="journal article" date="2014" name="Front. Microbiol.">
        <title>High frequency of phylogenetically diverse reductive dehalogenase-homologous genes in deep subseafloor sedimentary metagenomes.</title>
        <authorList>
            <person name="Kawai M."/>
            <person name="Futagami T."/>
            <person name="Toyoda A."/>
            <person name="Takaki Y."/>
            <person name="Nishi S."/>
            <person name="Hori S."/>
            <person name="Arai W."/>
            <person name="Tsubouchi T."/>
            <person name="Morono Y."/>
            <person name="Uchiyama I."/>
            <person name="Ito T."/>
            <person name="Fujiyama A."/>
            <person name="Inagaki F."/>
            <person name="Takami H."/>
        </authorList>
    </citation>
    <scope>NUCLEOTIDE SEQUENCE</scope>
    <source>
        <strain evidence="3">Expedition CK06-06</strain>
    </source>
</reference>
<comment type="caution">
    <text evidence="3">The sequence shown here is derived from an EMBL/GenBank/DDBJ whole genome shotgun (WGS) entry which is preliminary data.</text>
</comment>
<dbReference type="Gene3D" id="3.90.180.10">
    <property type="entry name" value="Medium-chain alcohol dehydrogenases, catalytic domain"/>
    <property type="match status" value="1"/>
</dbReference>
<dbReference type="GO" id="GO:0016491">
    <property type="term" value="F:oxidoreductase activity"/>
    <property type="evidence" value="ECO:0007669"/>
    <property type="project" value="UniProtKB-KW"/>
</dbReference>
<evidence type="ECO:0000313" key="3">
    <source>
        <dbReference type="EMBL" id="GAF86948.1"/>
    </source>
</evidence>
<protein>
    <recommendedName>
        <fullName evidence="2">Alcohol dehydrogenase-like C-terminal domain-containing protein</fullName>
    </recommendedName>
</protein>
<proteinExistence type="predicted"/>
<feature type="domain" description="Alcohol dehydrogenase-like C-terminal" evidence="2">
    <location>
        <begin position="12"/>
        <end position="105"/>
    </location>
</feature>